<accession>A0A6J5MJ56</accession>
<name>A0A6J5MJ56_9CAUD</name>
<dbReference type="EMBL" id="LR796707">
    <property type="protein sequence ID" value="CAB4161177.1"/>
    <property type="molecule type" value="Genomic_DNA"/>
</dbReference>
<evidence type="ECO:0000313" key="2">
    <source>
        <dbReference type="EMBL" id="CAB4146598.1"/>
    </source>
</evidence>
<protein>
    <submittedName>
        <fullName evidence="2">Uncharacterized protein</fullName>
    </submittedName>
</protein>
<evidence type="ECO:0000256" key="1">
    <source>
        <dbReference type="SAM" id="Phobius"/>
    </source>
</evidence>
<sequence length="52" mass="6005">MKNKVAPIKCRYPQQAEPESWREYLPSVAGFVIVVLFSLAFALPLTYLIMQF</sequence>
<evidence type="ECO:0000313" key="3">
    <source>
        <dbReference type="EMBL" id="CAB4161177.1"/>
    </source>
</evidence>
<reference evidence="2" key="1">
    <citation type="submission" date="2020-04" db="EMBL/GenBank/DDBJ databases">
        <authorList>
            <person name="Chiriac C."/>
            <person name="Salcher M."/>
            <person name="Ghai R."/>
            <person name="Kavagutti S V."/>
        </authorList>
    </citation>
    <scope>NUCLEOTIDE SEQUENCE</scope>
</reference>
<keyword evidence="1" id="KW-0472">Membrane</keyword>
<proteinExistence type="predicted"/>
<gene>
    <name evidence="2" type="ORF">UFOVP503_40</name>
    <name evidence="3" type="ORF">UFOVP763_34</name>
</gene>
<feature type="transmembrane region" description="Helical" evidence="1">
    <location>
        <begin position="28"/>
        <end position="50"/>
    </location>
</feature>
<keyword evidence="1" id="KW-0812">Transmembrane</keyword>
<organism evidence="2">
    <name type="scientific">uncultured Caudovirales phage</name>
    <dbReference type="NCBI Taxonomy" id="2100421"/>
    <lineage>
        <taxon>Viruses</taxon>
        <taxon>Duplodnaviria</taxon>
        <taxon>Heunggongvirae</taxon>
        <taxon>Uroviricota</taxon>
        <taxon>Caudoviricetes</taxon>
        <taxon>Peduoviridae</taxon>
        <taxon>Maltschvirus</taxon>
        <taxon>Maltschvirus maltsch</taxon>
    </lineage>
</organism>
<keyword evidence="1" id="KW-1133">Transmembrane helix</keyword>
<dbReference type="EMBL" id="LR796471">
    <property type="protein sequence ID" value="CAB4146598.1"/>
    <property type="molecule type" value="Genomic_DNA"/>
</dbReference>